<protein>
    <recommendedName>
        <fullName evidence="3">PepSY domain-containing protein</fullName>
    </recommendedName>
</protein>
<evidence type="ECO:0000313" key="1">
    <source>
        <dbReference type="EMBL" id="MDQ4215074.1"/>
    </source>
</evidence>
<reference evidence="1 2" key="1">
    <citation type="submission" date="2023-08" db="EMBL/GenBank/DDBJ databases">
        <title>Microbacterium sp. nov., isolated from a waste landfill.</title>
        <authorList>
            <person name="Wen W."/>
        </authorList>
    </citation>
    <scope>NUCLEOTIDE SEQUENCE [LARGE SCALE GENOMIC DNA]</scope>
    <source>
        <strain evidence="1 2">ASV81</strain>
    </source>
</reference>
<evidence type="ECO:0008006" key="3">
    <source>
        <dbReference type="Google" id="ProtNLM"/>
    </source>
</evidence>
<sequence>MDANADPHVIAADLLPTPFSAAEIRDELRGGALFRIRVEAADGSVTERINRLIDGDDEGITTESWTADAEPTRRRSTWRELQEHAAFPAALARRSIEVLEHPLGRAELIRYDVADPDGDEVFWFSPAHPGMPVRYEISTADGVMRTTVVEITRDADRG</sequence>
<dbReference type="RefSeq" id="WP_308490025.1">
    <property type="nucleotide sequence ID" value="NZ_JAVFCB010000008.1"/>
</dbReference>
<gene>
    <name evidence="1" type="ORF">RBR11_14215</name>
</gene>
<proteinExistence type="predicted"/>
<keyword evidence="2" id="KW-1185">Reference proteome</keyword>
<comment type="caution">
    <text evidence="1">The sequence shown here is derived from an EMBL/GenBank/DDBJ whole genome shotgun (WGS) entry which is preliminary data.</text>
</comment>
<dbReference type="Proteomes" id="UP001230289">
    <property type="component" value="Unassembled WGS sequence"/>
</dbReference>
<name>A0ABU0XKB4_9MICO</name>
<organism evidence="1 2">
    <name type="scientific">Microbacterium capsulatum</name>
    <dbReference type="NCBI Taxonomy" id="3041921"/>
    <lineage>
        <taxon>Bacteria</taxon>
        <taxon>Bacillati</taxon>
        <taxon>Actinomycetota</taxon>
        <taxon>Actinomycetes</taxon>
        <taxon>Micrococcales</taxon>
        <taxon>Microbacteriaceae</taxon>
        <taxon>Microbacterium</taxon>
    </lineage>
</organism>
<accession>A0ABU0XKB4</accession>
<dbReference type="EMBL" id="JAVFCB010000008">
    <property type="protein sequence ID" value="MDQ4215074.1"/>
    <property type="molecule type" value="Genomic_DNA"/>
</dbReference>
<evidence type="ECO:0000313" key="2">
    <source>
        <dbReference type="Proteomes" id="UP001230289"/>
    </source>
</evidence>